<evidence type="ECO:0000313" key="2">
    <source>
        <dbReference type="Proteomes" id="UP001234989"/>
    </source>
</evidence>
<keyword evidence="2" id="KW-1185">Reference proteome</keyword>
<dbReference type="AlphaFoldDB" id="A0AAF0Q8Y4"/>
<proteinExistence type="predicted"/>
<gene>
    <name evidence="1" type="ORF">MTR67_012644</name>
</gene>
<organism evidence="1 2">
    <name type="scientific">Solanum verrucosum</name>
    <dbReference type="NCBI Taxonomy" id="315347"/>
    <lineage>
        <taxon>Eukaryota</taxon>
        <taxon>Viridiplantae</taxon>
        <taxon>Streptophyta</taxon>
        <taxon>Embryophyta</taxon>
        <taxon>Tracheophyta</taxon>
        <taxon>Spermatophyta</taxon>
        <taxon>Magnoliopsida</taxon>
        <taxon>eudicotyledons</taxon>
        <taxon>Gunneridae</taxon>
        <taxon>Pentapetalae</taxon>
        <taxon>asterids</taxon>
        <taxon>lamiids</taxon>
        <taxon>Solanales</taxon>
        <taxon>Solanaceae</taxon>
        <taxon>Solanoideae</taxon>
        <taxon>Solaneae</taxon>
        <taxon>Solanum</taxon>
    </lineage>
</organism>
<dbReference type="Proteomes" id="UP001234989">
    <property type="component" value="Chromosome 3"/>
</dbReference>
<name>A0AAF0Q8Y4_SOLVR</name>
<dbReference type="EMBL" id="CP133614">
    <property type="protein sequence ID" value="WMV19259.1"/>
    <property type="molecule type" value="Genomic_DNA"/>
</dbReference>
<evidence type="ECO:0000313" key="1">
    <source>
        <dbReference type="EMBL" id="WMV19259.1"/>
    </source>
</evidence>
<accession>A0AAF0Q8Y4</accession>
<reference evidence="1" key="1">
    <citation type="submission" date="2023-08" db="EMBL/GenBank/DDBJ databases">
        <title>A de novo genome assembly of Solanum verrucosum Schlechtendal, a Mexican diploid species geographically isolated from the other diploid A-genome species in potato relatives.</title>
        <authorList>
            <person name="Hosaka K."/>
        </authorList>
    </citation>
    <scope>NUCLEOTIDE SEQUENCE</scope>
    <source>
        <tissue evidence="1">Young leaves</tissue>
    </source>
</reference>
<protein>
    <submittedName>
        <fullName evidence="1">Uncharacterized protein</fullName>
    </submittedName>
</protein>
<sequence length="29" mass="3231">MEFELAMSARMRVHLGTNNGSRVPAISRV</sequence>